<dbReference type="InterPro" id="IPR050855">
    <property type="entry name" value="NDM-1-like"/>
</dbReference>
<dbReference type="Pfam" id="PF00753">
    <property type="entry name" value="Lactamase_B"/>
    <property type="match status" value="1"/>
</dbReference>
<sequence length="305" mass="34530">MSTIEREESWAATMRVCMPWPGIMAFYDGRIENKRLYSQEANWLDDGAYSLGTATYVIYQGTEAVVYDTHMSLRHAAFIRHTLQSQGITDIRVVMSHWHTDHVAGNGAFSDCEIIACDLTRALLSENRERLETGKPPIKPVVMPTATFHNCLTLHVGTIELELRQLDIHSADGVVVKIPSLGLVLAGDTLEDTLTYVTEPDRLDTHLKELARFKQWHFQWLLPNHGRYEIIELGGYPRELIDATEKYVAQLIRLKTDSSLANLSLKEFAAESLATGAVAWFEPYEAVHRHNVEQVLALEGTYVDY</sequence>
<evidence type="ECO:0000256" key="1">
    <source>
        <dbReference type="ARBA" id="ARBA00005250"/>
    </source>
</evidence>
<keyword evidence="4" id="KW-1185">Reference proteome</keyword>
<name>A0A1X0WAP8_9GAMM</name>
<dbReference type="InterPro" id="IPR036866">
    <property type="entry name" value="RibonucZ/Hydroxyglut_hydro"/>
</dbReference>
<evidence type="ECO:0000259" key="2">
    <source>
        <dbReference type="SMART" id="SM00849"/>
    </source>
</evidence>
<dbReference type="SMART" id="SM00849">
    <property type="entry name" value="Lactamase_B"/>
    <property type="match status" value="1"/>
</dbReference>
<dbReference type="SUPFAM" id="SSF56281">
    <property type="entry name" value="Metallo-hydrolase/oxidoreductase"/>
    <property type="match status" value="1"/>
</dbReference>
<dbReference type="GO" id="GO:0016787">
    <property type="term" value="F:hydrolase activity"/>
    <property type="evidence" value="ECO:0007669"/>
    <property type="project" value="UniProtKB-KW"/>
</dbReference>
<evidence type="ECO:0000313" key="3">
    <source>
        <dbReference type="EMBL" id="ORJ23887.1"/>
    </source>
</evidence>
<comment type="caution">
    <text evidence="3">The sequence shown here is derived from an EMBL/GenBank/DDBJ whole genome shotgun (WGS) entry which is preliminary data.</text>
</comment>
<protein>
    <submittedName>
        <fullName evidence="3">MBL fold metallo-hydrolase</fullName>
    </submittedName>
</protein>
<dbReference type="Proteomes" id="UP000192536">
    <property type="component" value="Unassembled WGS sequence"/>
</dbReference>
<organism evidence="3 4">
    <name type="scientific">Rouxiella badensis</name>
    <dbReference type="NCBI Taxonomy" id="1646377"/>
    <lineage>
        <taxon>Bacteria</taxon>
        <taxon>Pseudomonadati</taxon>
        <taxon>Pseudomonadota</taxon>
        <taxon>Gammaproteobacteria</taxon>
        <taxon>Enterobacterales</taxon>
        <taxon>Yersiniaceae</taxon>
        <taxon>Rouxiella</taxon>
    </lineage>
</organism>
<dbReference type="InterPro" id="IPR001279">
    <property type="entry name" value="Metallo-B-lactamas"/>
</dbReference>
<dbReference type="RefSeq" id="WP_139802843.1">
    <property type="nucleotide sequence ID" value="NZ_JAJGAT010000011.1"/>
</dbReference>
<gene>
    <name evidence="3" type="ORF">BS640_18935</name>
</gene>
<dbReference type="PANTHER" id="PTHR42951">
    <property type="entry name" value="METALLO-BETA-LACTAMASE DOMAIN-CONTAINING"/>
    <property type="match status" value="1"/>
</dbReference>
<dbReference type="Gene3D" id="3.60.15.10">
    <property type="entry name" value="Ribonuclease Z/Hydroxyacylglutathione hydrolase-like"/>
    <property type="match status" value="1"/>
</dbReference>
<keyword evidence="3" id="KW-0378">Hydrolase</keyword>
<evidence type="ECO:0000313" key="4">
    <source>
        <dbReference type="Proteomes" id="UP000192536"/>
    </source>
</evidence>
<dbReference type="PANTHER" id="PTHR42951:SF4">
    <property type="entry name" value="ACYL-COENZYME A THIOESTERASE MBLAC2"/>
    <property type="match status" value="1"/>
</dbReference>
<proteinExistence type="inferred from homology"/>
<accession>A0A1X0WAP8</accession>
<comment type="similarity">
    <text evidence="1">Belongs to the metallo-beta-lactamase superfamily. Class-B beta-lactamase family.</text>
</comment>
<dbReference type="STRING" id="1646377.BS640_18935"/>
<feature type="domain" description="Metallo-beta-lactamase" evidence="2">
    <location>
        <begin position="52"/>
        <end position="225"/>
    </location>
</feature>
<dbReference type="EMBL" id="MRWE01000039">
    <property type="protein sequence ID" value="ORJ23887.1"/>
    <property type="molecule type" value="Genomic_DNA"/>
</dbReference>
<reference evidence="3 4" key="1">
    <citation type="journal article" date="2017" name="Int. J. Syst. Evol. Microbiol.">
        <title>Rouxiella badensis sp. nov. and Rouxiella silvae sp. nov. isolated from peat bog soil in Germany and emendation of the genus description.</title>
        <authorList>
            <person name="Le Fleche-Mateos A."/>
            <person name="Kugler J.H."/>
            <person name="Hansen S.H."/>
            <person name="Syldatk C."/>
            <person name="Hausmann R."/>
            <person name="Lomprez F."/>
            <person name="Vandenbogaert M."/>
            <person name="Manuguerra J.C."/>
            <person name="Grimont P.A."/>
        </authorList>
    </citation>
    <scope>NUCLEOTIDE SEQUENCE [LARGE SCALE GENOMIC DNA]</scope>
    <source>
        <strain evidence="3 4">DSM 100043</strain>
    </source>
</reference>
<dbReference type="AlphaFoldDB" id="A0A1X0WAP8"/>
<dbReference type="GO" id="GO:0017001">
    <property type="term" value="P:antibiotic catabolic process"/>
    <property type="evidence" value="ECO:0007669"/>
    <property type="project" value="UniProtKB-ARBA"/>
</dbReference>